<name>A0ABY8GBM1_9GAMM</name>
<protein>
    <submittedName>
        <fullName evidence="2">Uncharacterized protein</fullName>
    </submittedName>
</protein>
<dbReference type="EMBL" id="CP114280">
    <property type="protein sequence ID" value="WFN57315.1"/>
    <property type="molecule type" value="Genomic_DNA"/>
</dbReference>
<evidence type="ECO:0000256" key="1">
    <source>
        <dbReference type="SAM" id="Phobius"/>
    </source>
</evidence>
<feature type="transmembrane region" description="Helical" evidence="1">
    <location>
        <begin position="12"/>
        <end position="34"/>
    </location>
</feature>
<keyword evidence="1" id="KW-0812">Transmembrane</keyword>
<proteinExistence type="predicted"/>
<sequence>MTDAWLGFFPVWVIVAVAVFSFFLVFYIVFILLVSGKFSGVTVVPE</sequence>
<evidence type="ECO:0000313" key="2">
    <source>
        <dbReference type="EMBL" id="WFN57315.1"/>
    </source>
</evidence>
<keyword evidence="1" id="KW-0472">Membrane</keyword>
<organism evidence="2 3">
    <name type="scientific">Dickeya lacustris</name>
    <dbReference type="NCBI Taxonomy" id="2259638"/>
    <lineage>
        <taxon>Bacteria</taxon>
        <taxon>Pseudomonadati</taxon>
        <taxon>Pseudomonadota</taxon>
        <taxon>Gammaproteobacteria</taxon>
        <taxon>Enterobacterales</taxon>
        <taxon>Pectobacteriaceae</taxon>
        <taxon>Dickeya</taxon>
    </lineage>
</organism>
<keyword evidence="1" id="KW-1133">Transmembrane helix</keyword>
<reference evidence="2 3" key="1">
    <citation type="submission" date="2022-12" db="EMBL/GenBank/DDBJ databases">
        <title>Complete genome sequencing of Dickeya lacustris type strain LMG30899.</title>
        <authorList>
            <person name="Dobhal S."/>
            <person name="Arizala D."/>
            <person name="Arif M."/>
        </authorList>
    </citation>
    <scope>NUCLEOTIDE SEQUENCE [LARGE SCALE GENOMIC DNA]</scope>
    <source>
        <strain evidence="2 3">LMG30899</strain>
    </source>
</reference>
<evidence type="ECO:0000313" key="3">
    <source>
        <dbReference type="Proteomes" id="UP001219630"/>
    </source>
</evidence>
<dbReference type="Proteomes" id="UP001219630">
    <property type="component" value="Chromosome"/>
</dbReference>
<gene>
    <name evidence="2" type="ORF">O1Q98_09050</name>
</gene>
<keyword evidence="3" id="KW-1185">Reference proteome</keyword>
<accession>A0ABY8GBM1</accession>
<dbReference type="RefSeq" id="WP_164512944.1">
    <property type="nucleotide sequence ID" value="NZ_CP114280.1"/>
</dbReference>